<name>A0A1Y2A7Q7_9PLEO</name>
<evidence type="ECO:0000313" key="3">
    <source>
        <dbReference type="Proteomes" id="UP000193144"/>
    </source>
</evidence>
<feature type="region of interest" description="Disordered" evidence="1">
    <location>
        <begin position="1"/>
        <end position="30"/>
    </location>
</feature>
<gene>
    <name evidence="2" type="ORF">BCR34DRAFT_596128</name>
</gene>
<dbReference type="Proteomes" id="UP000193144">
    <property type="component" value="Unassembled WGS sequence"/>
</dbReference>
<organism evidence="2 3">
    <name type="scientific">Clohesyomyces aquaticus</name>
    <dbReference type="NCBI Taxonomy" id="1231657"/>
    <lineage>
        <taxon>Eukaryota</taxon>
        <taxon>Fungi</taxon>
        <taxon>Dikarya</taxon>
        <taxon>Ascomycota</taxon>
        <taxon>Pezizomycotina</taxon>
        <taxon>Dothideomycetes</taxon>
        <taxon>Pleosporomycetidae</taxon>
        <taxon>Pleosporales</taxon>
        <taxon>Lindgomycetaceae</taxon>
        <taxon>Clohesyomyces</taxon>
    </lineage>
</organism>
<evidence type="ECO:0000256" key="1">
    <source>
        <dbReference type="SAM" id="MobiDB-lite"/>
    </source>
</evidence>
<dbReference type="EMBL" id="MCFA01000006">
    <property type="protein sequence ID" value="ORY18539.1"/>
    <property type="molecule type" value="Genomic_DNA"/>
</dbReference>
<sequence>MPSGSGSDSTEDTCNMLRDATDDTSPYPDTTIPELLSEFSALLSLDRYTPSRKRRYYPYTKPAPHVYTPPDPKLWTEPFSILSLPRELRDTIYTYALYSPPASYSPHGRTKESDSGAPNQTHLSTSLSSSSRARYTPKHLLPFGGVIGSASVPKAAFGIT</sequence>
<accession>A0A1Y2A7Q7</accession>
<evidence type="ECO:0000313" key="2">
    <source>
        <dbReference type="EMBL" id="ORY18539.1"/>
    </source>
</evidence>
<keyword evidence="3" id="KW-1185">Reference proteome</keyword>
<dbReference type="AlphaFoldDB" id="A0A1Y2A7Q7"/>
<proteinExistence type="predicted"/>
<comment type="caution">
    <text evidence="2">The sequence shown here is derived from an EMBL/GenBank/DDBJ whole genome shotgun (WGS) entry which is preliminary data.</text>
</comment>
<protein>
    <submittedName>
        <fullName evidence="2">Uncharacterized protein</fullName>
    </submittedName>
</protein>
<feature type="region of interest" description="Disordered" evidence="1">
    <location>
        <begin position="102"/>
        <end position="131"/>
    </location>
</feature>
<reference evidence="2 3" key="1">
    <citation type="submission" date="2016-07" db="EMBL/GenBank/DDBJ databases">
        <title>Pervasive Adenine N6-methylation of Active Genes in Fungi.</title>
        <authorList>
            <consortium name="DOE Joint Genome Institute"/>
            <person name="Mondo S.J."/>
            <person name="Dannebaum R.O."/>
            <person name="Kuo R.C."/>
            <person name="Labutti K."/>
            <person name="Haridas S."/>
            <person name="Kuo A."/>
            <person name="Salamov A."/>
            <person name="Ahrendt S.R."/>
            <person name="Lipzen A."/>
            <person name="Sullivan W."/>
            <person name="Andreopoulos W.B."/>
            <person name="Clum A."/>
            <person name="Lindquist E."/>
            <person name="Daum C."/>
            <person name="Ramamoorthy G.K."/>
            <person name="Gryganskyi A."/>
            <person name="Culley D."/>
            <person name="Magnuson J.K."/>
            <person name="James T.Y."/>
            <person name="O'Malley M.A."/>
            <person name="Stajich J.E."/>
            <person name="Spatafora J.W."/>
            <person name="Visel A."/>
            <person name="Grigoriev I.V."/>
        </authorList>
    </citation>
    <scope>NUCLEOTIDE SEQUENCE [LARGE SCALE GENOMIC DNA]</scope>
    <source>
        <strain evidence="2 3">CBS 115471</strain>
    </source>
</reference>